<proteinExistence type="predicted"/>
<sequence>MEHNEEKARINGSWAECPGCRKKLCRVHERWRAAGIELYCPRCKKSVMLERE</sequence>
<dbReference type="EMBL" id="BK015505">
    <property type="protein sequence ID" value="DAE10199.1"/>
    <property type="molecule type" value="Genomic_DNA"/>
</dbReference>
<protein>
    <submittedName>
        <fullName evidence="1">Zinc-ribbon domain protein</fullName>
    </submittedName>
</protein>
<evidence type="ECO:0000313" key="1">
    <source>
        <dbReference type="EMBL" id="DAE10199.1"/>
    </source>
</evidence>
<organism evidence="1">
    <name type="scientific">Myoviridae sp. ctzS633</name>
    <dbReference type="NCBI Taxonomy" id="2825212"/>
    <lineage>
        <taxon>Viruses</taxon>
        <taxon>Duplodnaviria</taxon>
        <taxon>Heunggongvirae</taxon>
        <taxon>Uroviricota</taxon>
        <taxon>Caudoviricetes</taxon>
    </lineage>
</organism>
<reference evidence="1" key="1">
    <citation type="journal article" date="2021" name="Proc. Natl. Acad. Sci. U.S.A.">
        <title>A Catalog of Tens of Thousands of Viruses from Human Metagenomes Reveals Hidden Associations with Chronic Diseases.</title>
        <authorList>
            <person name="Tisza M.J."/>
            <person name="Buck C.B."/>
        </authorList>
    </citation>
    <scope>NUCLEOTIDE SEQUENCE</scope>
    <source>
        <strain evidence="1">CtzS633</strain>
    </source>
</reference>
<name>A0A8S5PSR9_9CAUD</name>
<accession>A0A8S5PSR9</accession>